<dbReference type="OrthoDB" id="7691805at2759"/>
<evidence type="ECO:0000313" key="1">
    <source>
        <dbReference type="EMBL" id="MBW0517752.1"/>
    </source>
</evidence>
<accession>A0A9Q3HVH0</accession>
<dbReference type="AlphaFoldDB" id="A0A9Q3HVH0"/>
<dbReference type="EMBL" id="AVOT02026152">
    <property type="protein sequence ID" value="MBW0517752.1"/>
    <property type="molecule type" value="Genomic_DNA"/>
</dbReference>
<evidence type="ECO:0000313" key="2">
    <source>
        <dbReference type="Proteomes" id="UP000765509"/>
    </source>
</evidence>
<gene>
    <name evidence="1" type="ORF">O181_057467</name>
</gene>
<protein>
    <recommendedName>
        <fullName evidence="3">GAG-pre-integrase domain-containing protein</fullName>
    </recommendedName>
</protein>
<sequence length="135" mass="15560">MHQQEKTFSLTSNQEVLLTREMIDRLIYINYELPTVFLTTAEKHPWHNRLGHPGPAILKTLGLHNIETPCQICKISKAHRLPFNHHFDPVQNPMDSIHIDLVGPITPASLSGFKYLLKIVDQSSPFKIINFLKRK</sequence>
<dbReference type="Proteomes" id="UP000765509">
    <property type="component" value="Unassembled WGS sequence"/>
</dbReference>
<evidence type="ECO:0008006" key="3">
    <source>
        <dbReference type="Google" id="ProtNLM"/>
    </source>
</evidence>
<comment type="caution">
    <text evidence="1">The sequence shown here is derived from an EMBL/GenBank/DDBJ whole genome shotgun (WGS) entry which is preliminary data.</text>
</comment>
<keyword evidence="2" id="KW-1185">Reference proteome</keyword>
<reference evidence="1" key="1">
    <citation type="submission" date="2021-03" db="EMBL/GenBank/DDBJ databases">
        <title>Draft genome sequence of rust myrtle Austropuccinia psidii MF-1, a brazilian biotype.</title>
        <authorList>
            <person name="Quecine M.C."/>
            <person name="Pachon D.M.R."/>
            <person name="Bonatelli M.L."/>
            <person name="Correr F.H."/>
            <person name="Franceschini L.M."/>
            <person name="Leite T.F."/>
            <person name="Margarido G.R.A."/>
            <person name="Almeida C.A."/>
            <person name="Ferrarezi J.A."/>
            <person name="Labate C.A."/>
        </authorList>
    </citation>
    <scope>NUCLEOTIDE SEQUENCE</scope>
    <source>
        <strain evidence="1">MF-1</strain>
    </source>
</reference>
<organism evidence="1 2">
    <name type="scientific">Austropuccinia psidii MF-1</name>
    <dbReference type="NCBI Taxonomy" id="1389203"/>
    <lineage>
        <taxon>Eukaryota</taxon>
        <taxon>Fungi</taxon>
        <taxon>Dikarya</taxon>
        <taxon>Basidiomycota</taxon>
        <taxon>Pucciniomycotina</taxon>
        <taxon>Pucciniomycetes</taxon>
        <taxon>Pucciniales</taxon>
        <taxon>Sphaerophragmiaceae</taxon>
        <taxon>Austropuccinia</taxon>
    </lineage>
</organism>
<proteinExistence type="predicted"/>
<name>A0A9Q3HVH0_9BASI</name>